<organism evidence="4 5">
    <name type="scientific">Aquimonas voraii</name>
    <dbReference type="NCBI Taxonomy" id="265719"/>
    <lineage>
        <taxon>Bacteria</taxon>
        <taxon>Pseudomonadati</taxon>
        <taxon>Pseudomonadota</taxon>
        <taxon>Gammaproteobacteria</taxon>
        <taxon>Lysobacterales</taxon>
        <taxon>Lysobacteraceae</taxon>
        <taxon>Aquimonas</taxon>
    </lineage>
</organism>
<evidence type="ECO:0000256" key="1">
    <source>
        <dbReference type="ARBA" id="ARBA00012417"/>
    </source>
</evidence>
<evidence type="ECO:0000313" key="5">
    <source>
        <dbReference type="Proteomes" id="UP000199603"/>
    </source>
</evidence>
<dbReference type="EMBL" id="FNAG01000001">
    <property type="protein sequence ID" value="SDD07543.1"/>
    <property type="molecule type" value="Genomic_DNA"/>
</dbReference>
<reference evidence="4 5" key="1">
    <citation type="submission" date="2016-10" db="EMBL/GenBank/DDBJ databases">
        <authorList>
            <person name="de Groot N.N."/>
        </authorList>
    </citation>
    <scope>NUCLEOTIDE SEQUENCE [LARGE SCALE GENOMIC DNA]</scope>
    <source>
        <strain evidence="4 5">DSM 16957</strain>
    </source>
</reference>
<dbReference type="GO" id="GO:0003887">
    <property type="term" value="F:DNA-directed DNA polymerase activity"/>
    <property type="evidence" value="ECO:0007669"/>
    <property type="project" value="UniProtKB-KW"/>
</dbReference>
<dbReference type="GO" id="GO:0009360">
    <property type="term" value="C:DNA polymerase III complex"/>
    <property type="evidence" value="ECO:0007669"/>
    <property type="project" value="TreeGrafter"/>
</dbReference>
<dbReference type="InterPro" id="IPR050238">
    <property type="entry name" value="DNA_Rep/Repair_Clamp_Loader"/>
</dbReference>
<sequence>MSGSSFAPWQQRAFERVLASHAAQRLGHGLLVCGPARLGKRALVDALAARLLCTAASPGEPACGQCRSCRLRAAGTHPDLHRVSFALNDKGEPRSVIVVEQMRELSDRISLTAQLGGAIVSLIDPADALNHNAANALLKTLEEPQDGRYLILVSDAPYRLSATIRSRCQRIELRPPPQDEARAWLLAQGLPAARVEQALALSDGHPGEAQVLLSEGGLELREAVQRDLEALAARRAALSETVKAWLDDRPQERLAHAASLARARSRERLLGGDAAAVPELADWYDRANRVRAQLDTPLKADLLLGELLAGWRGVA</sequence>
<dbReference type="InterPro" id="IPR004622">
    <property type="entry name" value="DNA_pol_HolB"/>
</dbReference>
<keyword evidence="2" id="KW-0239">DNA-directed DNA polymerase</keyword>
<protein>
    <recommendedName>
        <fullName evidence="1">DNA-directed DNA polymerase</fullName>
        <ecNumber evidence="1">2.7.7.7</ecNumber>
    </recommendedName>
</protein>
<keyword evidence="2" id="KW-0548">Nucleotidyltransferase</keyword>
<dbReference type="GO" id="GO:0006261">
    <property type="term" value="P:DNA-templated DNA replication"/>
    <property type="evidence" value="ECO:0007669"/>
    <property type="project" value="TreeGrafter"/>
</dbReference>
<dbReference type="STRING" id="265719.SAMN04488509_10175"/>
<evidence type="ECO:0000313" key="4">
    <source>
        <dbReference type="EMBL" id="SDD07543.1"/>
    </source>
</evidence>
<dbReference type="Pfam" id="PF13177">
    <property type="entry name" value="DNA_pol3_delta2"/>
    <property type="match status" value="1"/>
</dbReference>
<dbReference type="SUPFAM" id="SSF52540">
    <property type="entry name" value="P-loop containing nucleoside triphosphate hydrolases"/>
    <property type="match status" value="1"/>
</dbReference>
<keyword evidence="2" id="KW-0808">Transferase</keyword>
<dbReference type="EC" id="2.7.7.7" evidence="1"/>
<evidence type="ECO:0000256" key="2">
    <source>
        <dbReference type="ARBA" id="ARBA00022932"/>
    </source>
</evidence>
<dbReference type="GO" id="GO:0008408">
    <property type="term" value="F:3'-5' exonuclease activity"/>
    <property type="evidence" value="ECO:0007669"/>
    <property type="project" value="InterPro"/>
</dbReference>
<gene>
    <name evidence="4" type="ORF">SAMN04488509_10175</name>
</gene>
<dbReference type="RefSeq" id="WP_091237524.1">
    <property type="nucleotide sequence ID" value="NZ_FNAG01000001.1"/>
</dbReference>
<dbReference type="PANTHER" id="PTHR11669">
    <property type="entry name" value="REPLICATION FACTOR C / DNA POLYMERASE III GAMMA-TAU SUBUNIT"/>
    <property type="match status" value="1"/>
</dbReference>
<name>A0A1G6RSY8_9GAMM</name>
<accession>A0A1G6RSY8</accession>
<dbReference type="NCBIfam" id="TIGR00678">
    <property type="entry name" value="holB"/>
    <property type="match status" value="1"/>
</dbReference>
<dbReference type="Proteomes" id="UP000199603">
    <property type="component" value="Unassembled WGS sequence"/>
</dbReference>
<dbReference type="AlphaFoldDB" id="A0A1G6RSY8"/>
<comment type="catalytic activity">
    <reaction evidence="3">
        <text>DNA(n) + a 2'-deoxyribonucleoside 5'-triphosphate = DNA(n+1) + diphosphate</text>
        <dbReference type="Rhea" id="RHEA:22508"/>
        <dbReference type="Rhea" id="RHEA-COMP:17339"/>
        <dbReference type="Rhea" id="RHEA-COMP:17340"/>
        <dbReference type="ChEBI" id="CHEBI:33019"/>
        <dbReference type="ChEBI" id="CHEBI:61560"/>
        <dbReference type="ChEBI" id="CHEBI:173112"/>
        <dbReference type="EC" id="2.7.7.7"/>
    </reaction>
</comment>
<dbReference type="Gene3D" id="3.40.50.300">
    <property type="entry name" value="P-loop containing nucleotide triphosphate hydrolases"/>
    <property type="match status" value="1"/>
</dbReference>
<dbReference type="OrthoDB" id="9811073at2"/>
<evidence type="ECO:0000256" key="3">
    <source>
        <dbReference type="ARBA" id="ARBA00049244"/>
    </source>
</evidence>
<proteinExistence type="predicted"/>
<dbReference type="InterPro" id="IPR027417">
    <property type="entry name" value="P-loop_NTPase"/>
</dbReference>
<keyword evidence="5" id="KW-1185">Reference proteome</keyword>
<dbReference type="PANTHER" id="PTHR11669:SF8">
    <property type="entry name" value="DNA POLYMERASE III SUBUNIT DELTA"/>
    <property type="match status" value="1"/>
</dbReference>